<evidence type="ECO:0000313" key="4">
    <source>
        <dbReference type="Proteomes" id="UP001168528"/>
    </source>
</evidence>
<dbReference type="InterPro" id="IPR006286">
    <property type="entry name" value="C56_PfpI-like"/>
</dbReference>
<evidence type="ECO:0000259" key="2">
    <source>
        <dbReference type="Pfam" id="PF01965"/>
    </source>
</evidence>
<dbReference type="PANTHER" id="PTHR42733">
    <property type="entry name" value="DJ-1 PROTEIN"/>
    <property type="match status" value="1"/>
</dbReference>
<evidence type="ECO:0000256" key="1">
    <source>
        <dbReference type="ARBA" id="ARBA00008542"/>
    </source>
</evidence>
<reference evidence="3" key="1">
    <citation type="submission" date="2023-07" db="EMBL/GenBank/DDBJ databases">
        <title>The genome sequence of Rhodocytophaga aerolata KACC 12507.</title>
        <authorList>
            <person name="Zhang X."/>
        </authorList>
    </citation>
    <scope>NUCLEOTIDE SEQUENCE</scope>
    <source>
        <strain evidence="3">KACC 12507</strain>
    </source>
</reference>
<comment type="similarity">
    <text evidence="1">Belongs to the peptidase C56 family.</text>
</comment>
<dbReference type="NCBIfam" id="TIGR01382">
    <property type="entry name" value="PfpI"/>
    <property type="match status" value="1"/>
</dbReference>
<dbReference type="Proteomes" id="UP001168528">
    <property type="component" value="Unassembled WGS sequence"/>
</dbReference>
<feature type="domain" description="DJ-1/PfpI" evidence="2">
    <location>
        <begin position="4"/>
        <end position="178"/>
    </location>
</feature>
<dbReference type="PROSITE" id="PS51276">
    <property type="entry name" value="PEPTIDASE_C56_PFPI"/>
    <property type="match status" value="1"/>
</dbReference>
<dbReference type="EMBL" id="JAUKPO010000014">
    <property type="protein sequence ID" value="MDO1448819.1"/>
    <property type="molecule type" value="Genomic_DNA"/>
</dbReference>
<proteinExistence type="inferred from homology"/>
<gene>
    <name evidence="3" type="ORF">Q0590_21255</name>
</gene>
<comment type="caution">
    <text evidence="3">The sequence shown here is derived from an EMBL/GenBank/DDBJ whole genome shotgun (WGS) entry which is preliminary data.</text>
</comment>
<dbReference type="PANTHER" id="PTHR42733:SF2">
    <property type="entry name" value="DJ-1_THIJ_PFPI FAMILY PROTEIN"/>
    <property type="match status" value="1"/>
</dbReference>
<dbReference type="Gene3D" id="3.40.50.880">
    <property type="match status" value="1"/>
</dbReference>
<dbReference type="RefSeq" id="WP_302039621.1">
    <property type="nucleotide sequence ID" value="NZ_JAUKPO010000014.1"/>
</dbReference>
<dbReference type="SUPFAM" id="SSF52317">
    <property type="entry name" value="Class I glutamine amidotransferase-like"/>
    <property type="match status" value="1"/>
</dbReference>
<evidence type="ECO:0000313" key="3">
    <source>
        <dbReference type="EMBL" id="MDO1448819.1"/>
    </source>
</evidence>
<dbReference type="CDD" id="cd03169">
    <property type="entry name" value="GATase1_PfpI_1"/>
    <property type="match status" value="1"/>
</dbReference>
<organism evidence="3 4">
    <name type="scientific">Rhodocytophaga aerolata</name>
    <dbReference type="NCBI Taxonomy" id="455078"/>
    <lineage>
        <taxon>Bacteria</taxon>
        <taxon>Pseudomonadati</taxon>
        <taxon>Bacteroidota</taxon>
        <taxon>Cytophagia</taxon>
        <taxon>Cytophagales</taxon>
        <taxon>Rhodocytophagaceae</taxon>
        <taxon>Rhodocytophaga</taxon>
    </lineage>
</organism>
<dbReference type="InterPro" id="IPR002818">
    <property type="entry name" value="DJ-1/PfpI"/>
</dbReference>
<protein>
    <submittedName>
        <fullName evidence="3">DJ-1/PfpI family protein</fullName>
    </submittedName>
</protein>
<name>A0ABT8RA00_9BACT</name>
<keyword evidence="4" id="KW-1185">Reference proteome</keyword>
<accession>A0ABT8RA00</accession>
<dbReference type="InterPro" id="IPR029062">
    <property type="entry name" value="Class_I_gatase-like"/>
</dbReference>
<sequence>MNRNILIVTGDGGESYEALYAYHRFLEEGDKPVIAAPSKRALNLVIHDFEPGWDTYIERKGYGLEANLTFEEVAVEDYEAIVLLGGRAPEYLRNNRKLLNIVREFHNSGKWVFAICHGVQILVTAGLAQGNCMTAYEHVRAEIEMGGGKYDTAQAVRDKNIVTAQTWQSHPEFYREVFACLKEKEKQSQEAVAGANY</sequence>
<dbReference type="Pfam" id="PF01965">
    <property type="entry name" value="DJ-1_PfpI"/>
    <property type="match status" value="1"/>
</dbReference>